<name>A0A6A6ZEM3_9PLEO</name>
<reference evidence="2" key="1">
    <citation type="journal article" date="2020" name="Stud. Mycol.">
        <title>101 Dothideomycetes genomes: a test case for predicting lifestyles and emergence of pathogens.</title>
        <authorList>
            <person name="Haridas S."/>
            <person name="Albert R."/>
            <person name="Binder M."/>
            <person name="Bloem J."/>
            <person name="Labutti K."/>
            <person name="Salamov A."/>
            <person name="Andreopoulos B."/>
            <person name="Baker S."/>
            <person name="Barry K."/>
            <person name="Bills G."/>
            <person name="Bluhm B."/>
            <person name="Cannon C."/>
            <person name="Castanera R."/>
            <person name="Culley D."/>
            <person name="Daum C."/>
            <person name="Ezra D."/>
            <person name="Gonzalez J."/>
            <person name="Henrissat B."/>
            <person name="Kuo A."/>
            <person name="Liang C."/>
            <person name="Lipzen A."/>
            <person name="Lutzoni F."/>
            <person name="Magnuson J."/>
            <person name="Mondo S."/>
            <person name="Nolan M."/>
            <person name="Ohm R."/>
            <person name="Pangilinan J."/>
            <person name="Park H.-J."/>
            <person name="Ramirez L."/>
            <person name="Alfaro M."/>
            <person name="Sun H."/>
            <person name="Tritt A."/>
            <person name="Yoshinaga Y."/>
            <person name="Zwiers L.-H."/>
            <person name="Turgeon B."/>
            <person name="Goodwin S."/>
            <person name="Spatafora J."/>
            <person name="Crous P."/>
            <person name="Grigoriev I."/>
        </authorList>
    </citation>
    <scope>NUCLEOTIDE SEQUENCE</scope>
    <source>
        <strain evidence="2">CBS 113818</strain>
    </source>
</reference>
<sequence>MFNHLHRRPRRSSRLLRAERHHFLVRCACHRTIVTQFAGVSWSHSVQFSCYGYNFVVWFIYCKRSNSVSPTTHGAVPFDSSAQAEEYR</sequence>
<evidence type="ECO:0000256" key="1">
    <source>
        <dbReference type="SAM" id="MobiDB-lite"/>
    </source>
</evidence>
<organism evidence="2 3">
    <name type="scientific">Ophiobolus disseminans</name>
    <dbReference type="NCBI Taxonomy" id="1469910"/>
    <lineage>
        <taxon>Eukaryota</taxon>
        <taxon>Fungi</taxon>
        <taxon>Dikarya</taxon>
        <taxon>Ascomycota</taxon>
        <taxon>Pezizomycotina</taxon>
        <taxon>Dothideomycetes</taxon>
        <taxon>Pleosporomycetidae</taxon>
        <taxon>Pleosporales</taxon>
        <taxon>Pleosporineae</taxon>
        <taxon>Phaeosphaeriaceae</taxon>
        <taxon>Ophiobolus</taxon>
    </lineage>
</organism>
<dbReference type="AlphaFoldDB" id="A0A6A6ZEM3"/>
<accession>A0A6A6ZEM3</accession>
<protein>
    <submittedName>
        <fullName evidence="2">Uncharacterized protein</fullName>
    </submittedName>
</protein>
<evidence type="ECO:0000313" key="3">
    <source>
        <dbReference type="Proteomes" id="UP000799424"/>
    </source>
</evidence>
<evidence type="ECO:0000313" key="2">
    <source>
        <dbReference type="EMBL" id="KAF2819460.1"/>
    </source>
</evidence>
<feature type="region of interest" description="Disordered" evidence="1">
    <location>
        <begin position="67"/>
        <end position="88"/>
    </location>
</feature>
<gene>
    <name evidence="2" type="ORF">CC86DRAFT_146406</name>
</gene>
<dbReference type="EMBL" id="MU006245">
    <property type="protein sequence ID" value="KAF2819460.1"/>
    <property type="molecule type" value="Genomic_DNA"/>
</dbReference>
<proteinExistence type="predicted"/>
<keyword evidence="3" id="KW-1185">Reference proteome</keyword>
<dbReference type="Proteomes" id="UP000799424">
    <property type="component" value="Unassembled WGS sequence"/>
</dbReference>